<name>A0A1H4FS48_9GAMM</name>
<dbReference type="AlphaFoldDB" id="A0A1H4FS48"/>
<protein>
    <recommendedName>
        <fullName evidence="4">DUF1120 domain-containing protein</fullName>
    </recommendedName>
</protein>
<evidence type="ECO:0000313" key="3">
    <source>
        <dbReference type="Proteomes" id="UP000187280"/>
    </source>
</evidence>
<gene>
    <name evidence="2" type="ORF">SAMN02982996_03187</name>
</gene>
<dbReference type="Proteomes" id="UP000187280">
    <property type="component" value="Unassembled WGS sequence"/>
</dbReference>
<dbReference type="Pfam" id="PF06551">
    <property type="entry name" value="DUF1120"/>
    <property type="match status" value="1"/>
</dbReference>
<proteinExistence type="predicted"/>
<organism evidence="2 3">
    <name type="scientific">Lonsdalea quercina</name>
    <dbReference type="NCBI Taxonomy" id="71657"/>
    <lineage>
        <taxon>Bacteria</taxon>
        <taxon>Pseudomonadati</taxon>
        <taxon>Pseudomonadota</taxon>
        <taxon>Gammaproteobacteria</taxon>
        <taxon>Enterobacterales</taxon>
        <taxon>Pectobacteriaceae</taxon>
        <taxon>Lonsdalea</taxon>
    </lineage>
</organism>
<feature type="chain" id="PRO_5010533094" description="DUF1120 domain-containing protein" evidence="1">
    <location>
        <begin position="25"/>
        <end position="228"/>
    </location>
</feature>
<sequence length="228" mass="24667">MPIKKIAAVLSISSSVLLCGNAYSAMNINVHGIIAPNACIATIVGGDNLDWGITQHASLKQKSLNNFPAKKVTLQFNCPSDQSVAFWATDPNQDSALVGENIDGRTGHADVNRIFGLGFDPVTGNKLGNFTLNPVSTTVDGITNDTSFGYMVSGAHNGTAFGRVLTKSWAYKKTEDYTPWNETTNKPAVGKSFSWVFDIEPQLNNGEMITNAEQVDWQGTAQVNVRYF</sequence>
<evidence type="ECO:0000313" key="2">
    <source>
        <dbReference type="EMBL" id="SEA99332.1"/>
    </source>
</evidence>
<reference evidence="2 3" key="1">
    <citation type="submission" date="2016-10" db="EMBL/GenBank/DDBJ databases">
        <authorList>
            <person name="de Groot N.N."/>
        </authorList>
    </citation>
    <scope>NUCLEOTIDE SEQUENCE [LARGE SCALE GENOMIC DNA]</scope>
    <source>
        <strain evidence="2 3">ATCC 29281</strain>
    </source>
</reference>
<evidence type="ECO:0008006" key="4">
    <source>
        <dbReference type="Google" id="ProtNLM"/>
    </source>
</evidence>
<dbReference type="STRING" id="71657.SAMN02982996_03187"/>
<dbReference type="RefSeq" id="WP_026742286.1">
    <property type="nucleotide sequence ID" value="NZ_JBKGAW010000019.1"/>
</dbReference>
<dbReference type="InterPro" id="IPR010546">
    <property type="entry name" value="DUF1120"/>
</dbReference>
<keyword evidence="3" id="KW-1185">Reference proteome</keyword>
<dbReference type="EMBL" id="FNQS01000014">
    <property type="protein sequence ID" value="SEA99332.1"/>
    <property type="molecule type" value="Genomic_DNA"/>
</dbReference>
<accession>A0A1H4FS48</accession>
<evidence type="ECO:0000256" key="1">
    <source>
        <dbReference type="SAM" id="SignalP"/>
    </source>
</evidence>
<feature type="signal peptide" evidence="1">
    <location>
        <begin position="1"/>
        <end position="24"/>
    </location>
</feature>
<keyword evidence="1" id="KW-0732">Signal</keyword>